<dbReference type="Proteomes" id="UP001320831">
    <property type="component" value="Unassembled WGS sequence"/>
</dbReference>
<keyword evidence="4" id="KW-1003">Cell membrane</keyword>
<keyword evidence="7 10" id="KW-0283">Flagellar rotation</keyword>
<keyword evidence="8 10" id="KW-1133">Transmembrane helix</keyword>
<reference evidence="12 13" key="1">
    <citation type="submission" date="2022-09" db="EMBL/GenBank/DDBJ databases">
        <title>Chelativorans salina sp. nov., a novel slightly halophilic bacterium isolated from a saline lake sediment enrichment.</title>
        <authorList>
            <person name="Gao L."/>
            <person name="Fang B.-Z."/>
            <person name="Li W.-J."/>
        </authorList>
    </citation>
    <scope>NUCLEOTIDE SEQUENCE [LARGE SCALE GENOMIC DNA]</scope>
    <source>
        <strain evidence="12 13">EGI FJ00035</strain>
    </source>
</reference>
<comment type="caution">
    <text evidence="12">The sequence shown here is derived from an EMBL/GenBank/DDBJ whole genome shotgun (WGS) entry which is preliminary data.</text>
</comment>
<keyword evidence="13" id="KW-1185">Reference proteome</keyword>
<name>A0ABT2LSR4_9HYPH</name>
<evidence type="ECO:0000313" key="13">
    <source>
        <dbReference type="Proteomes" id="UP001320831"/>
    </source>
</evidence>
<evidence type="ECO:0000256" key="7">
    <source>
        <dbReference type="ARBA" id="ARBA00022779"/>
    </source>
</evidence>
<feature type="region of interest" description="Disordered" evidence="11">
    <location>
        <begin position="46"/>
        <end position="69"/>
    </location>
</feature>
<comment type="similarity">
    <text evidence="3 10">Belongs to the FliL family.</text>
</comment>
<keyword evidence="6 10" id="KW-0812">Transmembrane</keyword>
<comment type="subcellular location">
    <subcellularLocation>
        <location evidence="10">Cell inner membrane</location>
    </subcellularLocation>
    <subcellularLocation>
        <location evidence="2">Cell membrane</location>
        <topology evidence="2">Single-pass membrane protein</topology>
    </subcellularLocation>
</comment>
<evidence type="ECO:0000256" key="4">
    <source>
        <dbReference type="ARBA" id="ARBA00022475"/>
    </source>
</evidence>
<evidence type="ECO:0000256" key="1">
    <source>
        <dbReference type="ARBA" id="ARBA00002254"/>
    </source>
</evidence>
<keyword evidence="12" id="KW-0969">Cilium</keyword>
<keyword evidence="5 10" id="KW-0145">Chemotaxis</keyword>
<organism evidence="12 13">
    <name type="scientific">Chelativorans salis</name>
    <dbReference type="NCBI Taxonomy" id="2978478"/>
    <lineage>
        <taxon>Bacteria</taxon>
        <taxon>Pseudomonadati</taxon>
        <taxon>Pseudomonadota</taxon>
        <taxon>Alphaproteobacteria</taxon>
        <taxon>Hyphomicrobiales</taxon>
        <taxon>Phyllobacteriaceae</taxon>
        <taxon>Chelativorans</taxon>
    </lineage>
</organism>
<dbReference type="RefSeq" id="WP_260906146.1">
    <property type="nucleotide sequence ID" value="NZ_JAOCZP010000008.1"/>
</dbReference>
<dbReference type="Pfam" id="PF03748">
    <property type="entry name" value="FliL"/>
    <property type="match status" value="1"/>
</dbReference>
<evidence type="ECO:0000256" key="5">
    <source>
        <dbReference type="ARBA" id="ARBA00022500"/>
    </source>
</evidence>
<evidence type="ECO:0000256" key="11">
    <source>
        <dbReference type="SAM" id="MobiDB-lite"/>
    </source>
</evidence>
<evidence type="ECO:0000256" key="2">
    <source>
        <dbReference type="ARBA" id="ARBA00004162"/>
    </source>
</evidence>
<dbReference type="EMBL" id="JAOCZP010000008">
    <property type="protein sequence ID" value="MCT7377572.1"/>
    <property type="molecule type" value="Genomic_DNA"/>
</dbReference>
<feature type="transmembrane region" description="Helical" evidence="10">
    <location>
        <begin position="16"/>
        <end position="35"/>
    </location>
</feature>
<dbReference type="InterPro" id="IPR005503">
    <property type="entry name" value="FliL"/>
</dbReference>
<keyword evidence="12" id="KW-0282">Flagellum</keyword>
<evidence type="ECO:0000256" key="8">
    <source>
        <dbReference type="ARBA" id="ARBA00022989"/>
    </source>
</evidence>
<keyword evidence="10" id="KW-0997">Cell inner membrane</keyword>
<accession>A0ABT2LSR4</accession>
<evidence type="ECO:0000256" key="3">
    <source>
        <dbReference type="ARBA" id="ARBA00008281"/>
    </source>
</evidence>
<evidence type="ECO:0000256" key="9">
    <source>
        <dbReference type="ARBA" id="ARBA00023136"/>
    </source>
</evidence>
<keyword evidence="9 10" id="KW-0472">Membrane</keyword>
<comment type="function">
    <text evidence="1 10">Controls the rotational direction of flagella during chemotaxis.</text>
</comment>
<sequence length="166" mass="18213">MALVPQEEQKKGPSPLVQVAALLTVTALAVGMGWYTGGYLEGHQTPVSEPGTIKDQGHAKGVEEQPDGESQLAPSVTALDPITTNLADPTEVWVRMELAIAFDGEPDQELAHTIHQDLLAYMRTVKLRQIESASGFQYLKADLRERARIRSEGRVSDVLVITFLYE</sequence>
<gene>
    <name evidence="12" type="ORF">N5A92_21365</name>
</gene>
<evidence type="ECO:0000256" key="10">
    <source>
        <dbReference type="RuleBase" id="RU364125"/>
    </source>
</evidence>
<keyword evidence="12" id="KW-0966">Cell projection</keyword>
<evidence type="ECO:0000256" key="6">
    <source>
        <dbReference type="ARBA" id="ARBA00022692"/>
    </source>
</evidence>
<evidence type="ECO:0000313" key="12">
    <source>
        <dbReference type="EMBL" id="MCT7377572.1"/>
    </source>
</evidence>
<proteinExistence type="inferred from homology"/>
<protein>
    <recommendedName>
        <fullName evidence="10">Flagellar protein FliL</fullName>
    </recommendedName>
</protein>